<comment type="caution">
    <text evidence="1">The sequence shown here is derived from an EMBL/GenBank/DDBJ whole genome shotgun (WGS) entry which is preliminary data.</text>
</comment>
<protein>
    <submittedName>
        <fullName evidence="1">Uncharacterized protein</fullName>
    </submittedName>
</protein>
<dbReference type="EMBL" id="LQYT01000037">
    <property type="protein sequence ID" value="KYD19936.1"/>
    <property type="molecule type" value="Genomic_DNA"/>
</dbReference>
<reference evidence="1 2" key="1">
    <citation type="submission" date="2016-01" db="EMBL/GenBank/DDBJ databases">
        <title>Draft Genome Sequences of Seven Thermophilic Sporeformers Isolated from Foods.</title>
        <authorList>
            <person name="Berendsen E.M."/>
            <person name="Wells-Bennik M.H."/>
            <person name="Krawcyk A.O."/>
            <person name="De Jong A."/>
            <person name="Holsappel S."/>
            <person name="Eijlander R.T."/>
            <person name="Kuipers O.P."/>
        </authorList>
    </citation>
    <scope>NUCLEOTIDE SEQUENCE [LARGE SCALE GENOMIC DNA]</scope>
    <source>
        <strain evidence="1 2">B4135</strain>
    </source>
</reference>
<dbReference type="STRING" id="301148.B4135_0835"/>
<dbReference type="Proteomes" id="UP000075683">
    <property type="component" value="Unassembled WGS sequence"/>
</dbReference>
<evidence type="ECO:0000313" key="2">
    <source>
        <dbReference type="Proteomes" id="UP000075683"/>
    </source>
</evidence>
<evidence type="ECO:0000313" key="1">
    <source>
        <dbReference type="EMBL" id="KYD19936.1"/>
    </source>
</evidence>
<dbReference type="AlphaFoldDB" id="A0A150M6C3"/>
<name>A0A150M6C3_9BACI</name>
<gene>
    <name evidence="1" type="ORF">B4135_0835</name>
</gene>
<accession>A0A150M6C3</accession>
<sequence>MDNFFLIYTIRDERILVSERAHVFRKGRRFSGFAARFLDMEKKYL</sequence>
<organism evidence="1 2">
    <name type="scientific">Caldibacillus debilis</name>
    <dbReference type="NCBI Taxonomy" id="301148"/>
    <lineage>
        <taxon>Bacteria</taxon>
        <taxon>Bacillati</taxon>
        <taxon>Bacillota</taxon>
        <taxon>Bacilli</taxon>
        <taxon>Bacillales</taxon>
        <taxon>Bacillaceae</taxon>
        <taxon>Caldibacillus</taxon>
    </lineage>
</organism>
<proteinExistence type="predicted"/>